<dbReference type="InterPro" id="IPR059026">
    <property type="entry name" value="LpqB_N"/>
</dbReference>
<dbReference type="InterPro" id="IPR019606">
    <property type="entry name" value="GerMN"/>
</dbReference>
<dbReference type="Proteomes" id="UP000636793">
    <property type="component" value="Unassembled WGS sequence"/>
</dbReference>
<sequence>MTRRRPVLLGLVLAVALALAGCSGLPTSSDVRAGKAVDNHAPPTVGNIEYPGPTDGASQKDIVSGFLDATAGTNQNYERAREYLTDNARRSWAPRTVAVTSGTRDLIASGKNTVTATAESIADLDASAHLTEQPSGATTTADFRLAKVDGQWRIAELPADFGLWMNVDQFKRIYQPQEVYYAAATQHTLVPDTQWYTQTGLVSSLAAAVVRGAPRWMNGMTLPSLPKGSELTGSSVSIDNDGVASVNVSGEVLAATPVQRTALWASMLATLGQVSEVRRVVVLVDGARLQAPGLPSSPSTPSDLGYTAVSGNPAQLVGRTGPTRLEWMDNGDSATDLRNPSHSKDLPTLPTINHNWYRLAVSGDGKQVAAIDGANAVLGRWVGGHLSRISGFGTDLVAPSFSSTRGPSGDSIDELWVAGRSVSKDSGDKSANGTLWVVDAELPVADAQPQPVEAAWLRDKHITAVRLSPDGERIAVAVHAPGGASQVYVAGVVRGKKGHAQALTRPLRVAPSVTNVLDIGWIDYVTLAVLQRDSDGGVAGPLNVPIGGLSSSLGETPGGDHLVATGSGASSLYVETDADTVLTRVGASWQEVPGVTAMIASGT</sequence>
<dbReference type="AlphaFoldDB" id="A0A916WXZ0"/>
<dbReference type="SMART" id="SM00909">
    <property type="entry name" value="Germane"/>
    <property type="match status" value="1"/>
</dbReference>
<reference evidence="4" key="2">
    <citation type="submission" date="2020-09" db="EMBL/GenBank/DDBJ databases">
        <authorList>
            <person name="Sun Q."/>
            <person name="Zhou Y."/>
        </authorList>
    </citation>
    <scope>NUCLEOTIDE SEQUENCE</scope>
    <source>
        <strain evidence="4">CGMCC 1.15085</strain>
    </source>
</reference>
<feature type="domain" description="GerMN" evidence="3">
    <location>
        <begin position="202"/>
        <end position="293"/>
    </location>
</feature>
<feature type="chain" id="PRO_5039103073" description="GerMN domain-containing protein" evidence="2">
    <location>
        <begin position="21"/>
        <end position="603"/>
    </location>
</feature>
<dbReference type="EMBL" id="BMHI01000005">
    <property type="protein sequence ID" value="GGB39236.1"/>
    <property type="molecule type" value="Genomic_DNA"/>
</dbReference>
<dbReference type="SUPFAM" id="SSF82171">
    <property type="entry name" value="DPP6 N-terminal domain-like"/>
    <property type="match status" value="1"/>
</dbReference>
<feature type="signal peptide" evidence="2">
    <location>
        <begin position="1"/>
        <end position="20"/>
    </location>
</feature>
<keyword evidence="2" id="KW-0732">Signal</keyword>
<proteinExistence type="predicted"/>
<dbReference type="Pfam" id="PF25976">
    <property type="entry name" value="LpqB_N"/>
    <property type="match status" value="1"/>
</dbReference>
<comment type="caution">
    <text evidence="4">The sequence shown here is derived from an EMBL/GenBank/DDBJ whole genome shotgun (WGS) entry which is preliminary data.</text>
</comment>
<dbReference type="Pfam" id="PF10646">
    <property type="entry name" value="Germane"/>
    <property type="match status" value="1"/>
</dbReference>
<name>A0A916WXZ0_9MICO</name>
<dbReference type="Pfam" id="PF10647">
    <property type="entry name" value="Gmad1"/>
    <property type="match status" value="1"/>
</dbReference>
<keyword evidence="5" id="KW-1185">Reference proteome</keyword>
<evidence type="ECO:0000313" key="4">
    <source>
        <dbReference type="EMBL" id="GGB39236.1"/>
    </source>
</evidence>
<dbReference type="InterPro" id="IPR018910">
    <property type="entry name" value="LpqB_C"/>
</dbReference>
<evidence type="ECO:0000256" key="1">
    <source>
        <dbReference type="SAM" id="MobiDB-lite"/>
    </source>
</evidence>
<feature type="region of interest" description="Disordered" evidence="1">
    <location>
        <begin position="33"/>
        <end position="54"/>
    </location>
</feature>
<evidence type="ECO:0000259" key="3">
    <source>
        <dbReference type="SMART" id="SM00909"/>
    </source>
</evidence>
<protein>
    <recommendedName>
        <fullName evidence="3">GerMN domain-containing protein</fullName>
    </recommendedName>
</protein>
<evidence type="ECO:0000256" key="2">
    <source>
        <dbReference type="SAM" id="SignalP"/>
    </source>
</evidence>
<evidence type="ECO:0000313" key="5">
    <source>
        <dbReference type="Proteomes" id="UP000636793"/>
    </source>
</evidence>
<accession>A0A916WXZ0</accession>
<gene>
    <name evidence="4" type="ORF">GCM10011492_32520</name>
</gene>
<dbReference type="RefSeq" id="WP_188838087.1">
    <property type="nucleotide sequence ID" value="NZ_BMHI01000005.1"/>
</dbReference>
<reference evidence="4" key="1">
    <citation type="journal article" date="2014" name="Int. J. Syst. Evol. Microbiol.">
        <title>Complete genome sequence of Corynebacterium casei LMG S-19264T (=DSM 44701T), isolated from a smear-ripened cheese.</title>
        <authorList>
            <consortium name="US DOE Joint Genome Institute (JGI-PGF)"/>
            <person name="Walter F."/>
            <person name="Albersmeier A."/>
            <person name="Kalinowski J."/>
            <person name="Ruckert C."/>
        </authorList>
    </citation>
    <scope>NUCLEOTIDE SEQUENCE</scope>
    <source>
        <strain evidence="4">CGMCC 1.15085</strain>
    </source>
</reference>
<dbReference type="PROSITE" id="PS51257">
    <property type="entry name" value="PROKAR_LIPOPROTEIN"/>
    <property type="match status" value="1"/>
</dbReference>
<organism evidence="4 5">
    <name type="scientific">Flexivirga endophytica</name>
    <dbReference type="NCBI Taxonomy" id="1849103"/>
    <lineage>
        <taxon>Bacteria</taxon>
        <taxon>Bacillati</taxon>
        <taxon>Actinomycetota</taxon>
        <taxon>Actinomycetes</taxon>
        <taxon>Micrococcales</taxon>
        <taxon>Dermacoccaceae</taxon>
        <taxon>Flexivirga</taxon>
    </lineage>
</organism>